<dbReference type="AlphaFoldDB" id="A0A9W6M4T1"/>
<dbReference type="Proteomes" id="UP001142291">
    <property type="component" value="Unassembled WGS sequence"/>
</dbReference>
<dbReference type="GO" id="GO:0000224">
    <property type="term" value="F:peptide-N4-(N-acetyl-beta-glucosaminyl)asparagine amidase activity"/>
    <property type="evidence" value="ECO:0007669"/>
    <property type="project" value="TreeGrafter"/>
</dbReference>
<dbReference type="RefSeq" id="WP_204962549.1">
    <property type="nucleotide sequence ID" value="NZ_BAAAUR010000002.1"/>
</dbReference>
<dbReference type="SUPFAM" id="SSF48208">
    <property type="entry name" value="Six-hairpin glycosidases"/>
    <property type="match status" value="1"/>
</dbReference>
<evidence type="ECO:0000259" key="2">
    <source>
        <dbReference type="Pfam" id="PF07971"/>
    </source>
</evidence>
<dbReference type="Pfam" id="PF17678">
    <property type="entry name" value="Glyco_hydro_92N"/>
    <property type="match status" value="1"/>
</dbReference>
<feature type="region of interest" description="Disordered" evidence="1">
    <location>
        <begin position="1"/>
        <end position="22"/>
    </location>
</feature>
<dbReference type="Gene3D" id="3.30.2080.10">
    <property type="entry name" value="GH92 mannosidase domain"/>
    <property type="match status" value="1"/>
</dbReference>
<keyword evidence="5" id="KW-1185">Reference proteome</keyword>
<dbReference type="GO" id="GO:0005975">
    <property type="term" value="P:carbohydrate metabolic process"/>
    <property type="evidence" value="ECO:0007669"/>
    <property type="project" value="InterPro"/>
</dbReference>
<dbReference type="PANTHER" id="PTHR12143">
    <property type="entry name" value="PEPTIDE N-GLYCANASE PNGASE -RELATED"/>
    <property type="match status" value="1"/>
</dbReference>
<reference evidence="4" key="2">
    <citation type="submission" date="2023-01" db="EMBL/GenBank/DDBJ databases">
        <authorList>
            <person name="Sun Q."/>
            <person name="Evtushenko L."/>
        </authorList>
    </citation>
    <scope>NUCLEOTIDE SEQUENCE</scope>
    <source>
        <strain evidence="4">VKM Ac-1940</strain>
    </source>
</reference>
<evidence type="ECO:0000256" key="1">
    <source>
        <dbReference type="SAM" id="MobiDB-lite"/>
    </source>
</evidence>
<name>A0A9W6M4T1_9MICO</name>
<evidence type="ECO:0000313" key="4">
    <source>
        <dbReference type="EMBL" id="GLJ94037.1"/>
    </source>
</evidence>
<protein>
    <submittedName>
        <fullName evidence="4">Alpha-1,2-mannosidase</fullName>
    </submittedName>
</protein>
<sequence>MGWRILGRRHGGPDRRHAPAARPGVGFTSLAATPYGFARPGARDLSTAFPALVGAPIPTGAELRYAILPEWGDDGRGPFRRLGDELQAWWARRAGRGEIEPIDAARWADRFAADAVVVDLVFTDGSRLSGLAVVDQYGIRLDATAQHDGAMAHPDQWHLVRVGLDAAAGRTVARVELVFTDPRTRRRGEVRGWVDAVALAGVPPLPGRPVEWARTRQGTHSSDRLSRGGSAPSVGVPNGFVSGIPVTNAREIGWPYAWHADNGDDNRPALQAFATSHLPSPWMGERGAFQIMPVIVSPGGAVDGSPRGRARSFDHDAETAHPHLYRVALVGGIEADLTATDHVVLLRVRFPEGATEGTLVFDQIRGDGELRLPSPDGSGALGASGVSGPDAAVTALTRDERSVGVDRAASPPYHLHAVFDRPVIATGMLPQLGAGDVRGWVRVALGADRTVVVRAATSAIGADQAARSIALDGADAPFDTVVERAADAWDDWISRVEIDGATPEQRAVMATCLFRVGLFPRRGHENLGTVEAPAPHYASPFEPAEPAAPAARVVAGELSVDQGFWDVYRTAWPLYALLDPARSARLLDGFVEHYRASGWTSRWSAPGPIDSMTGTSSDVVFAHAVAAGIPTRTEPADGQGDHRLDLWSAYDSALRNATAPSDETRVGRKGLSRAIFRGFVDTSVHEGLSWTLDGAIGDLAVAHLARELSTRVGDDHPRAGELRASIAYFTARAGAYAASFDERVGFFQGRRPDGRFRHDPDRYDPRVWGGDYTETDGWGTAFSAPHDGAGLATLHGGPAALADRLEQLIATPETASWLLKGSYPVVIHEMVEARNLRFGQWAPSNQPAHHIPFMASFAGRPDLMQRLVHEAATRLFGGGEIGQGWPGDEDNGEMSAWWIFAALGLYPLVPGTAGYVLTAPIVPHARVRLTEGRALTIEAPDAGRDRPYIASVTIDGRPWTSTFVPHEVVAAGATIRFDLSAEPQAWGTDAAAQPPSLTPPGERPTVLHDLADEARVTAVIGGRTMDAGAVIDDDSETPGLRLAPGDAIEFAFDHDVVPELITVTPRAAGTVAFRIERVAGRDGAPESARWVEPFRWDRQMRPFLWDDAAGHSPAAARIWRWVAESDVDIVQLELLRRAPWRA</sequence>
<dbReference type="GO" id="GO:0006516">
    <property type="term" value="P:glycoprotein catabolic process"/>
    <property type="evidence" value="ECO:0007669"/>
    <property type="project" value="TreeGrafter"/>
</dbReference>
<feature type="compositionally biased region" description="Basic residues" evidence="1">
    <location>
        <begin position="1"/>
        <end position="10"/>
    </location>
</feature>
<dbReference type="InterPro" id="IPR005887">
    <property type="entry name" value="GH92_a_mannosidase_put"/>
</dbReference>
<dbReference type="Gene3D" id="1.20.1050.60">
    <property type="entry name" value="alpha-1,2-mannosidase"/>
    <property type="match status" value="1"/>
</dbReference>
<dbReference type="InterPro" id="IPR041371">
    <property type="entry name" value="GH92_N"/>
</dbReference>
<dbReference type="GO" id="GO:0005829">
    <property type="term" value="C:cytosol"/>
    <property type="evidence" value="ECO:0007669"/>
    <property type="project" value="TreeGrafter"/>
</dbReference>
<proteinExistence type="predicted"/>
<dbReference type="Gene3D" id="1.20.1610.10">
    <property type="entry name" value="alpha-1,2-mannosidases domains"/>
    <property type="match status" value="1"/>
</dbReference>
<comment type="caution">
    <text evidence="4">The sequence shown here is derived from an EMBL/GenBank/DDBJ whole genome shotgun (WGS) entry which is preliminary data.</text>
</comment>
<evidence type="ECO:0000259" key="3">
    <source>
        <dbReference type="Pfam" id="PF17678"/>
    </source>
</evidence>
<dbReference type="InterPro" id="IPR008928">
    <property type="entry name" value="6-hairpin_glycosidase_sf"/>
</dbReference>
<dbReference type="Pfam" id="PF07971">
    <property type="entry name" value="Glyco_hydro_92"/>
    <property type="match status" value="1"/>
</dbReference>
<dbReference type="GO" id="GO:0030246">
    <property type="term" value="F:carbohydrate binding"/>
    <property type="evidence" value="ECO:0007669"/>
    <property type="project" value="InterPro"/>
</dbReference>
<dbReference type="Gene3D" id="2.70.98.10">
    <property type="match status" value="1"/>
</dbReference>
<dbReference type="InterPro" id="IPR014718">
    <property type="entry name" value="GH-type_carb-bd"/>
</dbReference>
<dbReference type="PANTHER" id="PTHR12143:SF43">
    <property type="entry name" value="PUTATIVE-RELATED"/>
    <property type="match status" value="1"/>
</dbReference>
<feature type="domain" description="Glycosyl hydrolase family 92" evidence="2">
    <location>
        <begin position="464"/>
        <end position="980"/>
    </location>
</feature>
<dbReference type="NCBIfam" id="TIGR01180">
    <property type="entry name" value="aman2_put"/>
    <property type="match status" value="1"/>
</dbReference>
<gene>
    <name evidence="4" type="ORF">GCM10017591_00980</name>
</gene>
<organism evidence="4 5">
    <name type="scientific">Microbacterium dextranolyticum</name>
    <dbReference type="NCBI Taxonomy" id="36806"/>
    <lineage>
        <taxon>Bacteria</taxon>
        <taxon>Bacillati</taxon>
        <taxon>Actinomycetota</taxon>
        <taxon>Actinomycetes</taxon>
        <taxon>Micrococcales</taxon>
        <taxon>Microbacteriaceae</taxon>
        <taxon>Microbacterium</taxon>
    </lineage>
</organism>
<reference evidence="4" key="1">
    <citation type="journal article" date="2014" name="Int. J. Syst. Evol. Microbiol.">
        <title>Complete genome sequence of Corynebacterium casei LMG S-19264T (=DSM 44701T), isolated from a smear-ripened cheese.</title>
        <authorList>
            <consortium name="US DOE Joint Genome Institute (JGI-PGF)"/>
            <person name="Walter F."/>
            <person name="Albersmeier A."/>
            <person name="Kalinowski J."/>
            <person name="Ruckert C."/>
        </authorList>
    </citation>
    <scope>NUCLEOTIDE SEQUENCE</scope>
    <source>
        <strain evidence="4">VKM Ac-1940</strain>
    </source>
</reference>
<dbReference type="InterPro" id="IPR050883">
    <property type="entry name" value="PNGase"/>
</dbReference>
<accession>A0A9W6M4T1</accession>
<dbReference type="EMBL" id="BSER01000001">
    <property type="protein sequence ID" value="GLJ94037.1"/>
    <property type="molecule type" value="Genomic_DNA"/>
</dbReference>
<feature type="region of interest" description="Disordered" evidence="1">
    <location>
        <begin position="208"/>
        <end position="236"/>
    </location>
</feature>
<dbReference type="InterPro" id="IPR012939">
    <property type="entry name" value="Glyco_hydro_92"/>
</dbReference>
<feature type="domain" description="Glycosyl hydrolase family 92 N-terminal" evidence="3">
    <location>
        <begin position="218"/>
        <end position="458"/>
    </location>
</feature>
<evidence type="ECO:0000313" key="5">
    <source>
        <dbReference type="Proteomes" id="UP001142291"/>
    </source>
</evidence>